<dbReference type="AlphaFoldDB" id="H2XR01"/>
<dbReference type="EMBL" id="EAAA01001935">
    <property type="status" value="NOT_ANNOTATED_CDS"/>
    <property type="molecule type" value="Genomic_DNA"/>
</dbReference>
<keyword evidence="3" id="KW-1185">Reference proteome</keyword>
<dbReference type="HOGENOM" id="CLU_3425044_0_0_1"/>
<organism evidence="2 3">
    <name type="scientific">Ciona intestinalis</name>
    <name type="common">Transparent sea squirt</name>
    <name type="synonym">Ascidia intestinalis</name>
    <dbReference type="NCBI Taxonomy" id="7719"/>
    <lineage>
        <taxon>Eukaryota</taxon>
        <taxon>Metazoa</taxon>
        <taxon>Chordata</taxon>
        <taxon>Tunicata</taxon>
        <taxon>Ascidiacea</taxon>
        <taxon>Phlebobranchia</taxon>
        <taxon>Cionidae</taxon>
        <taxon>Ciona</taxon>
    </lineage>
</organism>
<evidence type="ECO:0000256" key="1">
    <source>
        <dbReference type="SAM" id="MobiDB-lite"/>
    </source>
</evidence>
<accession>H2XR01</accession>
<sequence>MQNNACSRKHSMKKDIDEFTSF</sequence>
<reference evidence="3" key="1">
    <citation type="journal article" date="2002" name="Science">
        <title>The draft genome of Ciona intestinalis: insights into chordate and vertebrate origins.</title>
        <authorList>
            <person name="Dehal P."/>
            <person name="Satou Y."/>
            <person name="Campbell R.K."/>
            <person name="Chapman J."/>
            <person name="Degnan B."/>
            <person name="De Tomaso A."/>
            <person name="Davidson B."/>
            <person name="Di Gregorio A."/>
            <person name="Gelpke M."/>
            <person name="Goodstein D.M."/>
            <person name="Harafuji N."/>
            <person name="Hastings K.E."/>
            <person name="Ho I."/>
            <person name="Hotta K."/>
            <person name="Huang W."/>
            <person name="Kawashima T."/>
            <person name="Lemaire P."/>
            <person name="Martinez D."/>
            <person name="Meinertzhagen I.A."/>
            <person name="Necula S."/>
            <person name="Nonaka M."/>
            <person name="Putnam N."/>
            <person name="Rash S."/>
            <person name="Saiga H."/>
            <person name="Satake M."/>
            <person name="Terry A."/>
            <person name="Yamada L."/>
            <person name="Wang H.G."/>
            <person name="Awazu S."/>
            <person name="Azumi K."/>
            <person name="Boore J."/>
            <person name="Branno M."/>
            <person name="Chin-Bow S."/>
            <person name="DeSantis R."/>
            <person name="Doyle S."/>
            <person name="Francino P."/>
            <person name="Keys D.N."/>
            <person name="Haga S."/>
            <person name="Hayashi H."/>
            <person name="Hino K."/>
            <person name="Imai K.S."/>
            <person name="Inaba K."/>
            <person name="Kano S."/>
            <person name="Kobayashi K."/>
            <person name="Kobayashi M."/>
            <person name="Lee B.I."/>
            <person name="Makabe K.W."/>
            <person name="Manohar C."/>
            <person name="Matassi G."/>
            <person name="Medina M."/>
            <person name="Mochizuki Y."/>
            <person name="Mount S."/>
            <person name="Morishita T."/>
            <person name="Miura S."/>
            <person name="Nakayama A."/>
            <person name="Nishizaka S."/>
            <person name="Nomoto H."/>
            <person name="Ohta F."/>
            <person name="Oishi K."/>
            <person name="Rigoutsos I."/>
            <person name="Sano M."/>
            <person name="Sasaki A."/>
            <person name="Sasakura Y."/>
            <person name="Shoguchi E."/>
            <person name="Shin-i T."/>
            <person name="Spagnuolo A."/>
            <person name="Stainier D."/>
            <person name="Suzuki M.M."/>
            <person name="Tassy O."/>
            <person name="Takatori N."/>
            <person name="Tokuoka M."/>
            <person name="Yagi K."/>
            <person name="Yoshizaki F."/>
            <person name="Wada S."/>
            <person name="Zhang C."/>
            <person name="Hyatt P.D."/>
            <person name="Larimer F."/>
            <person name="Detter C."/>
            <person name="Doggett N."/>
            <person name="Glavina T."/>
            <person name="Hawkins T."/>
            <person name="Richardson P."/>
            <person name="Lucas S."/>
            <person name="Kohara Y."/>
            <person name="Levine M."/>
            <person name="Satoh N."/>
            <person name="Rokhsar D.S."/>
        </authorList>
    </citation>
    <scope>NUCLEOTIDE SEQUENCE [LARGE SCALE GENOMIC DNA]</scope>
</reference>
<feature type="compositionally biased region" description="Basic and acidic residues" evidence="1">
    <location>
        <begin position="13"/>
        <end position="22"/>
    </location>
</feature>
<evidence type="ECO:0000313" key="3">
    <source>
        <dbReference type="Proteomes" id="UP000008144"/>
    </source>
</evidence>
<name>H2XR01_CIOIN</name>
<reference evidence="2" key="4">
    <citation type="submission" date="2025-09" db="UniProtKB">
        <authorList>
            <consortium name="Ensembl"/>
        </authorList>
    </citation>
    <scope>IDENTIFICATION</scope>
</reference>
<reference evidence="2" key="2">
    <citation type="journal article" date="2008" name="Genome Biol.">
        <title>Improved genome assembly and evidence-based global gene model set for the chordate Ciona intestinalis: new insight into intron and operon populations.</title>
        <authorList>
            <person name="Satou Y."/>
            <person name="Mineta K."/>
            <person name="Ogasawara M."/>
            <person name="Sasakura Y."/>
            <person name="Shoguchi E."/>
            <person name="Ueno K."/>
            <person name="Yamada L."/>
            <person name="Matsumoto J."/>
            <person name="Wasserscheid J."/>
            <person name="Dewar K."/>
            <person name="Wiley G.B."/>
            <person name="Macmil S.L."/>
            <person name="Roe B.A."/>
            <person name="Zeller R.W."/>
            <person name="Hastings K.E."/>
            <person name="Lemaire P."/>
            <person name="Lindquist E."/>
            <person name="Endo T."/>
            <person name="Hotta K."/>
            <person name="Inaba K."/>
        </authorList>
    </citation>
    <scope>NUCLEOTIDE SEQUENCE [LARGE SCALE GENOMIC DNA]</scope>
    <source>
        <strain evidence="2">wild type</strain>
    </source>
</reference>
<proteinExistence type="predicted"/>
<reference evidence="2" key="3">
    <citation type="submission" date="2025-08" db="UniProtKB">
        <authorList>
            <consortium name="Ensembl"/>
        </authorList>
    </citation>
    <scope>IDENTIFICATION</scope>
</reference>
<dbReference type="Ensembl" id="ENSCINT00000035697.1">
    <property type="protein sequence ID" value="ENSCINP00000032085.1"/>
    <property type="gene ID" value="ENSCING00000020556.1"/>
</dbReference>
<dbReference type="InParanoid" id="H2XR01"/>
<dbReference type="Proteomes" id="UP000008144">
    <property type="component" value="Chromosome 4"/>
</dbReference>
<feature type="region of interest" description="Disordered" evidence="1">
    <location>
        <begin position="1"/>
        <end position="22"/>
    </location>
</feature>
<evidence type="ECO:0000313" key="2">
    <source>
        <dbReference type="Ensembl" id="ENSCINP00000032085.1"/>
    </source>
</evidence>
<protein>
    <submittedName>
        <fullName evidence="2">Uncharacterized protein</fullName>
    </submittedName>
</protein>